<dbReference type="PROSITE" id="PS51257">
    <property type="entry name" value="PROKAR_LIPOPROTEIN"/>
    <property type="match status" value="1"/>
</dbReference>
<dbReference type="EMBL" id="JBIAZU010000002">
    <property type="protein sequence ID" value="MFF5290418.1"/>
    <property type="molecule type" value="Genomic_DNA"/>
</dbReference>
<keyword evidence="1" id="KW-0732">Signal</keyword>
<dbReference type="Proteomes" id="UP001602245">
    <property type="component" value="Unassembled WGS sequence"/>
</dbReference>
<gene>
    <name evidence="2" type="ORF">ACFY35_13325</name>
</gene>
<accession>A0ABW6WBD8</accession>
<protein>
    <recommendedName>
        <fullName evidence="4">Lipoprotein</fullName>
    </recommendedName>
</protein>
<comment type="caution">
    <text evidence="2">The sequence shown here is derived from an EMBL/GenBank/DDBJ whole genome shotgun (WGS) entry which is preliminary data.</text>
</comment>
<reference evidence="2 3" key="1">
    <citation type="submission" date="2024-10" db="EMBL/GenBank/DDBJ databases">
        <title>The Natural Products Discovery Center: Release of the First 8490 Sequenced Strains for Exploring Actinobacteria Biosynthetic Diversity.</title>
        <authorList>
            <person name="Kalkreuter E."/>
            <person name="Kautsar S.A."/>
            <person name="Yang D."/>
            <person name="Bader C.D."/>
            <person name="Teijaro C.N."/>
            <person name="Fluegel L."/>
            <person name="Davis C.M."/>
            <person name="Simpson J.R."/>
            <person name="Lauterbach L."/>
            <person name="Steele A.D."/>
            <person name="Gui C."/>
            <person name="Meng S."/>
            <person name="Li G."/>
            <person name="Viehrig K."/>
            <person name="Ye F."/>
            <person name="Su P."/>
            <person name="Kiefer A.F."/>
            <person name="Nichols A."/>
            <person name="Cepeda A.J."/>
            <person name="Yan W."/>
            <person name="Fan B."/>
            <person name="Jiang Y."/>
            <person name="Adhikari A."/>
            <person name="Zheng C.-J."/>
            <person name="Schuster L."/>
            <person name="Cowan T.M."/>
            <person name="Smanski M.J."/>
            <person name="Chevrette M.G."/>
            <person name="De Carvalho L.P.S."/>
            <person name="Shen B."/>
        </authorList>
    </citation>
    <scope>NUCLEOTIDE SEQUENCE [LARGE SCALE GENOMIC DNA]</scope>
    <source>
        <strain evidence="2 3">NPDC000087</strain>
    </source>
</reference>
<proteinExistence type="predicted"/>
<evidence type="ECO:0008006" key="4">
    <source>
        <dbReference type="Google" id="ProtNLM"/>
    </source>
</evidence>
<sequence>MPQRRLAALPLALLATAALAACSIEIPVSGDSMPVPFSMAPTPSASAGVPKYVCTAAYKILTDGAVQLGQSLVSDNARARQGMHDALTQMATKLDAEAAGTSDIKLQAALHAVAADLTAGAAQPDPKTYVDGGFQDVGQKLDDACADV</sequence>
<evidence type="ECO:0000313" key="3">
    <source>
        <dbReference type="Proteomes" id="UP001602245"/>
    </source>
</evidence>
<feature type="chain" id="PRO_5045340892" description="Lipoprotein" evidence="1">
    <location>
        <begin position="21"/>
        <end position="148"/>
    </location>
</feature>
<organism evidence="2 3">
    <name type="scientific">Paractinoplanes globisporus</name>
    <dbReference type="NCBI Taxonomy" id="113565"/>
    <lineage>
        <taxon>Bacteria</taxon>
        <taxon>Bacillati</taxon>
        <taxon>Actinomycetota</taxon>
        <taxon>Actinomycetes</taxon>
        <taxon>Micromonosporales</taxon>
        <taxon>Micromonosporaceae</taxon>
        <taxon>Paractinoplanes</taxon>
    </lineage>
</organism>
<name>A0ABW6WBD8_9ACTN</name>
<evidence type="ECO:0000313" key="2">
    <source>
        <dbReference type="EMBL" id="MFF5290418.1"/>
    </source>
</evidence>
<feature type="signal peptide" evidence="1">
    <location>
        <begin position="1"/>
        <end position="20"/>
    </location>
</feature>
<dbReference type="RefSeq" id="WP_020510589.1">
    <property type="nucleotide sequence ID" value="NZ_JBIAZU010000002.1"/>
</dbReference>
<evidence type="ECO:0000256" key="1">
    <source>
        <dbReference type="SAM" id="SignalP"/>
    </source>
</evidence>
<keyword evidence="3" id="KW-1185">Reference proteome</keyword>